<protein>
    <submittedName>
        <fullName evidence="1">Uncharacterized protein</fullName>
    </submittedName>
</protein>
<evidence type="ECO:0000313" key="2">
    <source>
        <dbReference type="Proteomes" id="UP000287910"/>
    </source>
</evidence>
<name>A0A432LAE1_9BACI</name>
<dbReference type="EMBL" id="RYYR01000016">
    <property type="protein sequence ID" value="RUL51323.1"/>
    <property type="molecule type" value="Genomic_DNA"/>
</dbReference>
<proteinExistence type="predicted"/>
<gene>
    <name evidence="1" type="ORF">EK386_12635</name>
</gene>
<reference evidence="1 2" key="1">
    <citation type="submission" date="2018-12" db="EMBL/GenBank/DDBJ databases">
        <title>Lysinibacillus antri sp. nov., isolated from a cave soil.</title>
        <authorList>
            <person name="Narsing Rao M.P."/>
            <person name="Zhang H."/>
            <person name="Dong Z.-Y."/>
            <person name="Niu X.-K."/>
            <person name="Zhang K."/>
            <person name="Fang B.-Z."/>
            <person name="Kang Y.-Q."/>
            <person name="Xiao M."/>
            <person name="Li W.-J."/>
        </authorList>
    </citation>
    <scope>NUCLEOTIDE SEQUENCE [LARGE SCALE GENOMIC DNA]</scope>
    <source>
        <strain evidence="1 2">SYSU K30002</strain>
    </source>
</reference>
<dbReference type="RefSeq" id="WP_126659535.1">
    <property type="nucleotide sequence ID" value="NZ_RYYR01000016.1"/>
</dbReference>
<evidence type="ECO:0000313" key="1">
    <source>
        <dbReference type="EMBL" id="RUL51323.1"/>
    </source>
</evidence>
<dbReference type="AlphaFoldDB" id="A0A432LAE1"/>
<keyword evidence="2" id="KW-1185">Reference proteome</keyword>
<sequence>MKEVFVEYMALPAIKDGVASFYSSFEDNKCVEPAKDYVSGRCHTVGEELDALAISVGFMTLQQFQEIHGVNSLNTYGYQLSIAIGRALLGKGIVLNIDGEDVLFRCNQNKFYLWPKSKHEYLYLEEKIQSF</sequence>
<dbReference type="Proteomes" id="UP000287910">
    <property type="component" value="Unassembled WGS sequence"/>
</dbReference>
<accession>A0A432LAE1</accession>
<comment type="caution">
    <text evidence="1">The sequence shown here is derived from an EMBL/GenBank/DDBJ whole genome shotgun (WGS) entry which is preliminary data.</text>
</comment>
<organism evidence="1 2">
    <name type="scientific">Lysinibacillus antri</name>
    <dbReference type="NCBI Taxonomy" id="2498145"/>
    <lineage>
        <taxon>Bacteria</taxon>
        <taxon>Bacillati</taxon>
        <taxon>Bacillota</taxon>
        <taxon>Bacilli</taxon>
        <taxon>Bacillales</taxon>
        <taxon>Bacillaceae</taxon>
        <taxon>Lysinibacillus</taxon>
    </lineage>
</organism>